<dbReference type="RefSeq" id="WP_271935704.1">
    <property type="nucleotide sequence ID" value="NZ_CP116614.1"/>
</dbReference>
<protein>
    <submittedName>
        <fullName evidence="1">Uncharacterized protein</fullName>
    </submittedName>
</protein>
<evidence type="ECO:0000313" key="2">
    <source>
        <dbReference type="Proteomes" id="UP001179501"/>
    </source>
</evidence>
<dbReference type="AlphaFoldDB" id="A0AAE9XC47"/>
<gene>
    <name evidence="1" type="ORF">NY151_04330</name>
</gene>
<sequence length="111" mass="12717">MAYHKKETLRGNIEAIRTLLAVEKEHRLPTPVEREVLSRYNGFGGLACILKPVDTLADVQPRATAHYPRSFPMFVCVNNKTLCLRKTFFTLKEYRINLSGCGNSSYFLFCE</sequence>
<dbReference type="Proteomes" id="UP001179501">
    <property type="component" value="Chromosome"/>
</dbReference>
<evidence type="ECO:0000313" key="1">
    <source>
        <dbReference type="EMBL" id="WCG03963.1"/>
    </source>
</evidence>
<organism evidence="1 2">
    <name type="scientific">Porphyromonas gingivalis</name>
    <name type="common">Bacteroides gingivalis</name>
    <dbReference type="NCBI Taxonomy" id="837"/>
    <lineage>
        <taxon>Bacteria</taxon>
        <taxon>Pseudomonadati</taxon>
        <taxon>Bacteroidota</taxon>
        <taxon>Bacteroidia</taxon>
        <taxon>Bacteroidales</taxon>
        <taxon>Porphyromonadaceae</taxon>
        <taxon>Porphyromonas</taxon>
    </lineage>
</organism>
<dbReference type="EMBL" id="CP116614">
    <property type="protein sequence ID" value="WCG03963.1"/>
    <property type="molecule type" value="Genomic_DNA"/>
</dbReference>
<proteinExistence type="predicted"/>
<reference evidence="1" key="1">
    <citation type="submission" date="2023-01" db="EMBL/GenBank/DDBJ databases">
        <title>Phages are important unrecognized players in the ecology of the oral pathogen Porphyromonas gingivalis.</title>
        <authorList>
            <person name="Matrishin C.B."/>
            <person name="Kauffman K.M."/>
        </authorList>
    </citation>
    <scope>NUCLEOTIDE SEQUENCE</scope>
    <source>
        <strain evidence="1">ATCC 49417</strain>
    </source>
</reference>
<name>A0AAE9XC47_PORGN</name>
<accession>A0AAE9XC47</accession>